<accession>A0AAJ1BL35</accession>
<keyword evidence="4 8" id="KW-0812">Transmembrane</keyword>
<dbReference type="PANTHER" id="PTHR30069">
    <property type="entry name" value="TONB-DEPENDENT OUTER MEMBRANE RECEPTOR"/>
    <property type="match status" value="1"/>
</dbReference>
<evidence type="ECO:0000313" key="14">
    <source>
        <dbReference type="Proteomes" id="UP001297581"/>
    </source>
</evidence>
<keyword evidence="7 8" id="KW-0998">Cell outer membrane</keyword>
<evidence type="ECO:0000256" key="4">
    <source>
        <dbReference type="ARBA" id="ARBA00022692"/>
    </source>
</evidence>
<keyword evidence="5 9" id="KW-0798">TonB box</keyword>
<dbReference type="Proteomes" id="UP001297581">
    <property type="component" value="Unassembled WGS sequence"/>
</dbReference>
<keyword evidence="10" id="KW-0732">Signal</keyword>
<dbReference type="AlphaFoldDB" id="A0AAJ1BL35"/>
<dbReference type="PANTHER" id="PTHR30069:SF42">
    <property type="entry name" value="FERRIC AEROBACTIN RECEPTOR"/>
    <property type="match status" value="1"/>
</dbReference>
<dbReference type="GO" id="GO:0009279">
    <property type="term" value="C:cell outer membrane"/>
    <property type="evidence" value="ECO:0007669"/>
    <property type="project" value="UniProtKB-SubCell"/>
</dbReference>
<feature type="domain" description="TonB-dependent receptor-like beta-barrel" evidence="11">
    <location>
        <begin position="245"/>
        <end position="678"/>
    </location>
</feature>
<dbReference type="InterPro" id="IPR036942">
    <property type="entry name" value="Beta-barrel_TonB_sf"/>
</dbReference>
<comment type="subcellular location">
    <subcellularLocation>
        <location evidence="1 8">Cell outer membrane</location>
        <topology evidence="1 8">Multi-pass membrane protein</topology>
    </subcellularLocation>
</comment>
<evidence type="ECO:0000259" key="12">
    <source>
        <dbReference type="Pfam" id="PF07715"/>
    </source>
</evidence>
<protein>
    <submittedName>
        <fullName evidence="13">TonB-dependent receptor</fullName>
    </submittedName>
</protein>
<dbReference type="InterPro" id="IPR012910">
    <property type="entry name" value="Plug_dom"/>
</dbReference>
<dbReference type="InterPro" id="IPR039426">
    <property type="entry name" value="TonB-dep_rcpt-like"/>
</dbReference>
<dbReference type="CDD" id="cd01347">
    <property type="entry name" value="ligand_gated_channel"/>
    <property type="match status" value="1"/>
</dbReference>
<dbReference type="EMBL" id="JAKUDL010000012">
    <property type="protein sequence ID" value="MCH4296563.1"/>
    <property type="molecule type" value="Genomic_DNA"/>
</dbReference>
<dbReference type="SUPFAM" id="SSF56935">
    <property type="entry name" value="Porins"/>
    <property type="match status" value="1"/>
</dbReference>
<sequence>MKYSPVALALSSLAGLATLPVAAETQAQAADNAQPVERMIVTGSRVPERLDEVPSSVTLVDSATIATEMSISSELQNLLAVRVPGMSPATGTSSNAGQTLRGRKALILIDGVPQSTPLRNGSLDIRSIDMNAIERIEVIKGATSIYGNGAAGGIINYITKKPGAGGGINGTLGVSSRFSAVKFEDSAGSRIEGALDGVSGDFGYLVSASREEYGLQRDAEGDVPGLVYGLSETTSQNLFTKFRFDFDDEKSLQLTYNYFESQQDADLVDVTGSVNTGQKTYAIKAENPSARKGVPQGPDGNHNLMLKYEDLALFDNTRLAIDAYGQKINNVFFYSASLANPEQGFDGGQSIIRSEKRGLRANFNSSFELASSELDLIYGVDYLQDVSSQPLVDGRMWVPEMDMQNLAFYLQTKWLISDDWVLKAGVRRDQMTIAVEDYQTLRVCRSQTQCSTPVDVRGGDVDFDATTYNIGLRYNGSELLSPFISFSQGADVSDLGLLLRTATVDDLAKIQSQAALIDNYEVGFSGDWQELSYSAAAFISKSELGTRTVLNPATGIYEPVRAPQEIKGFELAASYALSDALTLGANYAWMEGKDTDQDIYLDGQAITPPKFAAFLDWDAFDNARLSLSWLYVGDRKRFEPVNGQYTGSQGPVDSYSLLNLAASYRMDQLLFSLGVENLLNEDYYSARSQAFTFPGYNTKGLGTTVNLGMKWSF</sequence>
<dbReference type="InterPro" id="IPR037066">
    <property type="entry name" value="Plug_dom_sf"/>
</dbReference>
<evidence type="ECO:0000256" key="10">
    <source>
        <dbReference type="SAM" id="SignalP"/>
    </source>
</evidence>
<feature type="chain" id="PRO_5042609639" evidence="10">
    <location>
        <begin position="24"/>
        <end position="713"/>
    </location>
</feature>
<evidence type="ECO:0000259" key="11">
    <source>
        <dbReference type="Pfam" id="PF00593"/>
    </source>
</evidence>
<keyword evidence="2 8" id="KW-0813">Transport</keyword>
<dbReference type="GO" id="GO:0044718">
    <property type="term" value="P:siderophore transmembrane transport"/>
    <property type="evidence" value="ECO:0007669"/>
    <property type="project" value="TreeGrafter"/>
</dbReference>
<dbReference type="GO" id="GO:0015344">
    <property type="term" value="F:siderophore uptake transmembrane transporter activity"/>
    <property type="evidence" value="ECO:0007669"/>
    <property type="project" value="TreeGrafter"/>
</dbReference>
<organism evidence="13 14">
    <name type="scientific">Shewanella zhuhaiensis</name>
    <dbReference type="NCBI Taxonomy" id="2919576"/>
    <lineage>
        <taxon>Bacteria</taxon>
        <taxon>Pseudomonadati</taxon>
        <taxon>Pseudomonadota</taxon>
        <taxon>Gammaproteobacteria</taxon>
        <taxon>Alteromonadales</taxon>
        <taxon>Shewanellaceae</taxon>
        <taxon>Shewanella</taxon>
    </lineage>
</organism>
<dbReference type="PROSITE" id="PS52016">
    <property type="entry name" value="TONB_DEPENDENT_REC_3"/>
    <property type="match status" value="1"/>
</dbReference>
<evidence type="ECO:0000256" key="1">
    <source>
        <dbReference type="ARBA" id="ARBA00004571"/>
    </source>
</evidence>
<evidence type="ECO:0000256" key="3">
    <source>
        <dbReference type="ARBA" id="ARBA00022452"/>
    </source>
</evidence>
<comment type="similarity">
    <text evidence="8 9">Belongs to the TonB-dependent receptor family.</text>
</comment>
<dbReference type="Gene3D" id="2.170.130.10">
    <property type="entry name" value="TonB-dependent receptor, plug domain"/>
    <property type="match status" value="1"/>
</dbReference>
<proteinExistence type="inferred from homology"/>
<dbReference type="Pfam" id="PF07715">
    <property type="entry name" value="Plug"/>
    <property type="match status" value="1"/>
</dbReference>
<evidence type="ECO:0000256" key="5">
    <source>
        <dbReference type="ARBA" id="ARBA00023077"/>
    </source>
</evidence>
<name>A0AAJ1BL35_9GAMM</name>
<evidence type="ECO:0000256" key="9">
    <source>
        <dbReference type="RuleBase" id="RU003357"/>
    </source>
</evidence>
<feature type="domain" description="TonB-dependent receptor plug" evidence="12">
    <location>
        <begin position="50"/>
        <end position="154"/>
    </location>
</feature>
<keyword evidence="14" id="KW-1185">Reference proteome</keyword>
<gene>
    <name evidence="13" type="ORF">MJ923_19845</name>
</gene>
<keyword evidence="13" id="KW-0675">Receptor</keyword>
<evidence type="ECO:0000256" key="2">
    <source>
        <dbReference type="ARBA" id="ARBA00022448"/>
    </source>
</evidence>
<feature type="signal peptide" evidence="10">
    <location>
        <begin position="1"/>
        <end position="23"/>
    </location>
</feature>
<keyword evidence="6 8" id="KW-0472">Membrane</keyword>
<evidence type="ECO:0000256" key="7">
    <source>
        <dbReference type="ARBA" id="ARBA00023237"/>
    </source>
</evidence>
<reference evidence="13 14" key="1">
    <citation type="submission" date="2022-02" db="EMBL/GenBank/DDBJ databases">
        <title>The genome sequence of Shewanella sp. 3B26.</title>
        <authorList>
            <person name="Du J."/>
        </authorList>
    </citation>
    <scope>NUCLEOTIDE SEQUENCE [LARGE SCALE GENOMIC DNA]</scope>
    <source>
        <strain evidence="13 14">3B26</strain>
    </source>
</reference>
<dbReference type="InterPro" id="IPR000531">
    <property type="entry name" value="Beta-barrel_TonB"/>
</dbReference>
<keyword evidence="3 8" id="KW-1134">Transmembrane beta strand</keyword>
<dbReference type="RefSeq" id="WP_240592573.1">
    <property type="nucleotide sequence ID" value="NZ_JAKUDL010000012.1"/>
</dbReference>
<dbReference type="Pfam" id="PF00593">
    <property type="entry name" value="TonB_dep_Rec_b-barrel"/>
    <property type="match status" value="1"/>
</dbReference>
<dbReference type="Gene3D" id="2.40.170.20">
    <property type="entry name" value="TonB-dependent receptor, beta-barrel domain"/>
    <property type="match status" value="1"/>
</dbReference>
<evidence type="ECO:0000256" key="8">
    <source>
        <dbReference type="PROSITE-ProRule" id="PRU01360"/>
    </source>
</evidence>
<comment type="caution">
    <text evidence="13">The sequence shown here is derived from an EMBL/GenBank/DDBJ whole genome shotgun (WGS) entry which is preliminary data.</text>
</comment>
<evidence type="ECO:0000313" key="13">
    <source>
        <dbReference type="EMBL" id="MCH4296563.1"/>
    </source>
</evidence>
<evidence type="ECO:0000256" key="6">
    <source>
        <dbReference type="ARBA" id="ARBA00023136"/>
    </source>
</evidence>